<dbReference type="Proteomes" id="UP000887561">
    <property type="component" value="Unplaced"/>
</dbReference>
<accession>A0A915LX35</accession>
<name>A0A915LX35_MELJA</name>
<evidence type="ECO:0000313" key="2">
    <source>
        <dbReference type="Proteomes" id="UP000887561"/>
    </source>
</evidence>
<keyword evidence="2" id="KW-1185">Reference proteome</keyword>
<evidence type="ECO:0000313" key="3">
    <source>
        <dbReference type="WBParaSite" id="scaffold18728_cov209.g19016"/>
    </source>
</evidence>
<organism evidence="2 3">
    <name type="scientific">Meloidogyne javanica</name>
    <name type="common">Root-knot nematode worm</name>
    <dbReference type="NCBI Taxonomy" id="6303"/>
    <lineage>
        <taxon>Eukaryota</taxon>
        <taxon>Metazoa</taxon>
        <taxon>Ecdysozoa</taxon>
        <taxon>Nematoda</taxon>
        <taxon>Chromadorea</taxon>
        <taxon>Rhabditida</taxon>
        <taxon>Tylenchina</taxon>
        <taxon>Tylenchomorpha</taxon>
        <taxon>Tylenchoidea</taxon>
        <taxon>Meloidogynidae</taxon>
        <taxon>Meloidogyninae</taxon>
        <taxon>Meloidogyne</taxon>
        <taxon>Meloidogyne incognita group</taxon>
    </lineage>
</organism>
<dbReference type="WBParaSite" id="scaffold18728_cov209.g19016">
    <property type="protein sequence ID" value="scaffold18728_cov209.g19016"/>
    <property type="gene ID" value="scaffold18728_cov209.g19016"/>
</dbReference>
<protein>
    <submittedName>
        <fullName evidence="3">Uncharacterized protein</fullName>
    </submittedName>
</protein>
<reference evidence="3" key="1">
    <citation type="submission" date="2022-11" db="UniProtKB">
        <authorList>
            <consortium name="WormBaseParasite"/>
        </authorList>
    </citation>
    <scope>IDENTIFICATION</scope>
</reference>
<sequence length="221" mass="24645">MGCCCSKPVPEQSEIVKNNGENEMPDSEIVPEQYEINENGENEMTDLEIAKTQSYESLIETTGNMEPLNEELQPGPSKSLMSGNDEEYQDADDQFYGSGKCYQNEACIDAFDRSMNRSHTDSYFAAQNIREAEKTNILKVGHFPLLAYVVPGGGRVDWAIARRSDYPYQYRVRGGTPLSLQHAFDEYHSDKGGYSATAAMAACALSVLKKQGLPNRNLFKL</sequence>
<proteinExistence type="predicted"/>
<feature type="region of interest" description="Disordered" evidence="1">
    <location>
        <begin position="66"/>
        <end position="85"/>
    </location>
</feature>
<evidence type="ECO:0000256" key="1">
    <source>
        <dbReference type="SAM" id="MobiDB-lite"/>
    </source>
</evidence>
<dbReference type="AlphaFoldDB" id="A0A915LX35"/>